<dbReference type="EMBL" id="QJKJ01006217">
    <property type="protein sequence ID" value="RDX87484.1"/>
    <property type="molecule type" value="Genomic_DNA"/>
</dbReference>
<keyword evidence="2" id="KW-1185">Reference proteome</keyword>
<gene>
    <name evidence="1" type="ORF">CR513_31043</name>
</gene>
<dbReference type="Proteomes" id="UP000257109">
    <property type="component" value="Unassembled WGS sequence"/>
</dbReference>
<proteinExistence type="predicted"/>
<dbReference type="AlphaFoldDB" id="A0A371GA98"/>
<protein>
    <submittedName>
        <fullName evidence="1">Uncharacterized protein</fullName>
    </submittedName>
</protein>
<name>A0A371GA98_MUCPR</name>
<reference evidence="1" key="1">
    <citation type="submission" date="2018-05" db="EMBL/GenBank/DDBJ databases">
        <title>Draft genome of Mucuna pruriens seed.</title>
        <authorList>
            <person name="Nnadi N.E."/>
            <person name="Vos R."/>
            <person name="Hasami M.H."/>
            <person name="Devisetty U.K."/>
            <person name="Aguiy J.C."/>
        </authorList>
    </citation>
    <scope>NUCLEOTIDE SEQUENCE [LARGE SCALE GENOMIC DNA]</scope>
    <source>
        <strain evidence="1">JCA_2017</strain>
    </source>
</reference>
<evidence type="ECO:0000313" key="2">
    <source>
        <dbReference type="Proteomes" id="UP000257109"/>
    </source>
</evidence>
<accession>A0A371GA98</accession>
<sequence>MYPHQDNPMIIIIEVANSILLPSFRNERNSRMISIRYFPVDVDTSYSILIGRLALNELEVMKMVKECYVKSLKVIKPREKKLNARIGMHLMSDIQEDIIRNTDLFAWKASICLG</sequence>
<organism evidence="1 2">
    <name type="scientific">Mucuna pruriens</name>
    <name type="common">Velvet bean</name>
    <name type="synonym">Dolichos pruriens</name>
    <dbReference type="NCBI Taxonomy" id="157652"/>
    <lineage>
        <taxon>Eukaryota</taxon>
        <taxon>Viridiplantae</taxon>
        <taxon>Streptophyta</taxon>
        <taxon>Embryophyta</taxon>
        <taxon>Tracheophyta</taxon>
        <taxon>Spermatophyta</taxon>
        <taxon>Magnoliopsida</taxon>
        <taxon>eudicotyledons</taxon>
        <taxon>Gunneridae</taxon>
        <taxon>Pentapetalae</taxon>
        <taxon>rosids</taxon>
        <taxon>fabids</taxon>
        <taxon>Fabales</taxon>
        <taxon>Fabaceae</taxon>
        <taxon>Papilionoideae</taxon>
        <taxon>50 kb inversion clade</taxon>
        <taxon>NPAAA clade</taxon>
        <taxon>indigoferoid/millettioid clade</taxon>
        <taxon>Phaseoleae</taxon>
        <taxon>Mucuna</taxon>
    </lineage>
</organism>
<evidence type="ECO:0000313" key="1">
    <source>
        <dbReference type="EMBL" id="RDX87484.1"/>
    </source>
</evidence>
<comment type="caution">
    <text evidence="1">The sequence shown here is derived from an EMBL/GenBank/DDBJ whole genome shotgun (WGS) entry which is preliminary data.</text>
</comment>
<feature type="non-terminal residue" evidence="1">
    <location>
        <position position="1"/>
    </location>
</feature>